<proteinExistence type="predicted"/>
<dbReference type="Gene3D" id="2.30.30.830">
    <property type="match status" value="1"/>
</dbReference>
<keyword evidence="2" id="KW-0813">Transport</keyword>
<keyword evidence="5" id="KW-0812">Transmembrane</keyword>
<name>A0A1D9GJH8_9GAMM</name>
<dbReference type="Proteomes" id="UP000177445">
    <property type="component" value="Chromosome"/>
</dbReference>
<evidence type="ECO:0000256" key="6">
    <source>
        <dbReference type="ARBA" id="ARBA00022927"/>
    </source>
</evidence>
<dbReference type="EMBL" id="CP017715">
    <property type="protein sequence ID" value="AOY87796.1"/>
    <property type="molecule type" value="Genomic_DNA"/>
</dbReference>
<evidence type="ECO:0000259" key="10">
    <source>
        <dbReference type="Pfam" id="PF11356"/>
    </source>
</evidence>
<organism evidence="11 12">
    <name type="scientific">Marinobacter salinus</name>
    <dbReference type="NCBI Taxonomy" id="1874317"/>
    <lineage>
        <taxon>Bacteria</taxon>
        <taxon>Pseudomonadati</taxon>
        <taxon>Pseudomonadota</taxon>
        <taxon>Gammaproteobacteria</taxon>
        <taxon>Pseudomonadales</taxon>
        <taxon>Marinobacteraceae</taxon>
        <taxon>Marinobacter</taxon>
    </lineage>
</organism>
<keyword evidence="3" id="KW-1003">Cell membrane</keyword>
<dbReference type="AlphaFoldDB" id="A0A1D9GJH8"/>
<feature type="region of interest" description="Disordered" evidence="9">
    <location>
        <begin position="166"/>
        <end position="202"/>
    </location>
</feature>
<dbReference type="OrthoDB" id="5574088at2"/>
<accession>A0A1D9GJH8</accession>
<dbReference type="RefSeq" id="WP_070967387.1">
    <property type="nucleotide sequence ID" value="NZ_CP017715.1"/>
</dbReference>
<evidence type="ECO:0000256" key="3">
    <source>
        <dbReference type="ARBA" id="ARBA00022475"/>
    </source>
</evidence>
<keyword evidence="4" id="KW-0997">Cell inner membrane</keyword>
<evidence type="ECO:0000313" key="12">
    <source>
        <dbReference type="Proteomes" id="UP000177445"/>
    </source>
</evidence>
<evidence type="ECO:0000256" key="5">
    <source>
        <dbReference type="ARBA" id="ARBA00022692"/>
    </source>
</evidence>
<evidence type="ECO:0000256" key="8">
    <source>
        <dbReference type="ARBA" id="ARBA00023136"/>
    </source>
</evidence>
<evidence type="ECO:0000256" key="4">
    <source>
        <dbReference type="ARBA" id="ARBA00022519"/>
    </source>
</evidence>
<feature type="compositionally biased region" description="Low complexity" evidence="9">
    <location>
        <begin position="173"/>
        <end position="191"/>
    </location>
</feature>
<evidence type="ECO:0000313" key="11">
    <source>
        <dbReference type="EMBL" id="AOY87796.1"/>
    </source>
</evidence>
<protein>
    <submittedName>
        <fullName evidence="11">General secretion pathway protein GspC</fullName>
    </submittedName>
</protein>
<dbReference type="InterPro" id="IPR024961">
    <property type="entry name" value="T2SS_GspC_N"/>
</dbReference>
<evidence type="ECO:0000256" key="9">
    <source>
        <dbReference type="SAM" id="MobiDB-lite"/>
    </source>
</evidence>
<sequence>MLLDNQRLPMLLALVAAAAMLSVTAWQGYSFWRAENLKMTQESTETRSLAPPPGQQVPQINLSSLDLFGKATRGASEETIDTENLPETNLRLYLRGVLAASGEFPGSALIEDDKRNTEAYLVGDELPGNATLRSVYPNRVIIERGGKLENLLFPESEDRSGMSFASNIEENEPASAGTQPATSPSSTPASAVDQDQRREEIRRRLEQLRERLRNNNN</sequence>
<dbReference type="Pfam" id="PF11356">
    <property type="entry name" value="T2SSC"/>
    <property type="match status" value="1"/>
</dbReference>
<reference evidence="11 12" key="1">
    <citation type="submission" date="2016-10" db="EMBL/GenBank/DDBJ databases">
        <title>Marinobacter salinus sp. nov., a moderately halophilic bacterium isolated from a tidal flat environment.</title>
        <authorList>
            <person name="Park S.-J."/>
        </authorList>
    </citation>
    <scope>NUCLEOTIDE SEQUENCE [LARGE SCALE GENOMIC DNA]</scope>
    <source>
        <strain evidence="11 12">Hb8</strain>
    </source>
</reference>
<dbReference type="KEGG" id="msq:BKP64_06210"/>
<evidence type="ECO:0000256" key="2">
    <source>
        <dbReference type="ARBA" id="ARBA00022448"/>
    </source>
</evidence>
<evidence type="ECO:0000256" key="7">
    <source>
        <dbReference type="ARBA" id="ARBA00022989"/>
    </source>
</evidence>
<dbReference type="GO" id="GO:0015031">
    <property type="term" value="P:protein transport"/>
    <property type="evidence" value="ECO:0007669"/>
    <property type="project" value="UniProtKB-KW"/>
</dbReference>
<keyword evidence="7" id="KW-1133">Transmembrane helix</keyword>
<dbReference type="STRING" id="1874317.BKP64_06210"/>
<keyword evidence="8" id="KW-0472">Membrane</keyword>
<gene>
    <name evidence="11" type="ORF">BKP64_06210</name>
</gene>
<keyword evidence="12" id="KW-1185">Reference proteome</keyword>
<keyword evidence="6" id="KW-0653">Protein transport</keyword>
<dbReference type="GO" id="GO:0005886">
    <property type="term" value="C:plasma membrane"/>
    <property type="evidence" value="ECO:0007669"/>
    <property type="project" value="UniProtKB-SubCell"/>
</dbReference>
<evidence type="ECO:0000256" key="1">
    <source>
        <dbReference type="ARBA" id="ARBA00004533"/>
    </source>
</evidence>
<comment type="subcellular location">
    <subcellularLocation>
        <location evidence="1">Cell inner membrane</location>
    </subcellularLocation>
</comment>
<feature type="domain" description="Type II secretion system protein GspC N-terminal" evidence="10">
    <location>
        <begin position="12"/>
        <end position="152"/>
    </location>
</feature>